<reference evidence="3" key="1">
    <citation type="submission" date="2016-10" db="EMBL/GenBank/DDBJ databases">
        <authorList>
            <person name="Varghese N."/>
            <person name="Submissions S."/>
        </authorList>
    </citation>
    <scope>NUCLEOTIDE SEQUENCE [LARGE SCALE GENOMIC DNA]</scope>
    <source>
        <strain evidence="3">CGMCC 4.5579</strain>
    </source>
</reference>
<evidence type="ECO:0000256" key="1">
    <source>
        <dbReference type="SAM" id="MobiDB-lite"/>
    </source>
</evidence>
<organism evidence="2 3">
    <name type="scientific">Amycolatopsis arida</name>
    <dbReference type="NCBI Taxonomy" id="587909"/>
    <lineage>
        <taxon>Bacteria</taxon>
        <taxon>Bacillati</taxon>
        <taxon>Actinomycetota</taxon>
        <taxon>Actinomycetes</taxon>
        <taxon>Pseudonocardiales</taxon>
        <taxon>Pseudonocardiaceae</taxon>
        <taxon>Amycolatopsis</taxon>
    </lineage>
</organism>
<protein>
    <submittedName>
        <fullName evidence="2">Uncharacterized protein</fullName>
    </submittedName>
</protein>
<accession>A0A1I5WZP9</accession>
<feature type="region of interest" description="Disordered" evidence="1">
    <location>
        <begin position="242"/>
        <end position="265"/>
    </location>
</feature>
<proteinExistence type="predicted"/>
<dbReference type="Proteomes" id="UP000198727">
    <property type="component" value="Unassembled WGS sequence"/>
</dbReference>
<evidence type="ECO:0000313" key="2">
    <source>
        <dbReference type="EMBL" id="SFQ25134.1"/>
    </source>
</evidence>
<name>A0A1I5WZP9_9PSEU</name>
<dbReference type="EMBL" id="FOWW01000005">
    <property type="protein sequence ID" value="SFQ25134.1"/>
    <property type="molecule type" value="Genomic_DNA"/>
</dbReference>
<evidence type="ECO:0000313" key="3">
    <source>
        <dbReference type="Proteomes" id="UP000198727"/>
    </source>
</evidence>
<keyword evidence="3" id="KW-1185">Reference proteome</keyword>
<sequence>MGAHPIPDGRTSRRACAPWACVPGVGVRPRVGVRSGWADLWDRNRIRGHLHLSRAAWLSPGRPFRGRGVRSRCGRAFRCGGARSANMRLTRLRREDRGIDAAVADLRAGGDELRGCPRVAARRRGDQRGRARPGDAHFRCGGARSANMRLTRLRREDRGIDAAVADLRAGGDELRGCPRRGTAAGGPAWTCASRRNMRSGAEVCLMAGRVRSARTRALRWGTRTGADACTAVGHAYRRGRATPLSGTGLARAPQRHQPPSHRGLPEARRALDSMNPARIPRVAAPLSIPHPLRGPAPLPVYRGWGSGRGGAENVDNFGAQTLRSC</sequence>
<dbReference type="AlphaFoldDB" id="A0A1I5WZP9"/>
<gene>
    <name evidence="2" type="ORF">SAMN05421810_105354</name>
</gene>